<dbReference type="InParanoid" id="A0A369JMJ9"/>
<dbReference type="Proteomes" id="UP000076154">
    <property type="component" value="Unassembled WGS sequence"/>
</dbReference>
<name>A0A369JMJ9_HYPMA</name>
<gene>
    <name evidence="1" type="ORF">Hypma_009816</name>
</gene>
<proteinExistence type="predicted"/>
<dbReference type="AlphaFoldDB" id="A0A369JMJ9"/>
<keyword evidence="2" id="KW-1185">Reference proteome</keyword>
<protein>
    <submittedName>
        <fullName evidence="1">Uncharacterized protein</fullName>
    </submittedName>
</protein>
<organism evidence="1 2">
    <name type="scientific">Hypsizygus marmoreus</name>
    <name type="common">White beech mushroom</name>
    <name type="synonym">Agaricus marmoreus</name>
    <dbReference type="NCBI Taxonomy" id="39966"/>
    <lineage>
        <taxon>Eukaryota</taxon>
        <taxon>Fungi</taxon>
        <taxon>Dikarya</taxon>
        <taxon>Basidiomycota</taxon>
        <taxon>Agaricomycotina</taxon>
        <taxon>Agaricomycetes</taxon>
        <taxon>Agaricomycetidae</taxon>
        <taxon>Agaricales</taxon>
        <taxon>Tricholomatineae</taxon>
        <taxon>Lyophyllaceae</taxon>
        <taxon>Hypsizygus</taxon>
    </lineage>
</organism>
<dbReference type="EMBL" id="LUEZ02000048">
    <property type="protein sequence ID" value="RDB23078.1"/>
    <property type="molecule type" value="Genomic_DNA"/>
</dbReference>
<reference evidence="1" key="1">
    <citation type="submission" date="2018-04" db="EMBL/GenBank/DDBJ databases">
        <title>Whole genome sequencing of Hypsizygus marmoreus.</title>
        <authorList>
            <person name="Choi I.-G."/>
            <person name="Min B."/>
            <person name="Kim J.-G."/>
            <person name="Kim S."/>
            <person name="Oh Y.-L."/>
            <person name="Kong W.-S."/>
            <person name="Park H."/>
            <person name="Jeong J."/>
            <person name="Song E.-S."/>
        </authorList>
    </citation>
    <scope>NUCLEOTIDE SEQUENCE [LARGE SCALE GENOMIC DNA]</scope>
    <source>
        <strain evidence="1">51987-8</strain>
    </source>
</reference>
<evidence type="ECO:0000313" key="2">
    <source>
        <dbReference type="Proteomes" id="UP000076154"/>
    </source>
</evidence>
<sequence length="99" mass="11343">MALGMQGVTTQMHRHSVTSTNAFVDVVELFSDHIFPYTRYCRWMQSGSCIHSGTRFSDQLQHFESRKRARRLHLLLFACSPIHSPPMVQASRPPQSPTL</sequence>
<accession>A0A369JMJ9</accession>
<comment type="caution">
    <text evidence="1">The sequence shown here is derived from an EMBL/GenBank/DDBJ whole genome shotgun (WGS) entry which is preliminary data.</text>
</comment>
<evidence type="ECO:0000313" key="1">
    <source>
        <dbReference type="EMBL" id="RDB23078.1"/>
    </source>
</evidence>